<keyword evidence="3" id="KW-1185">Reference proteome</keyword>
<dbReference type="RefSeq" id="WP_184994604.1">
    <property type="nucleotide sequence ID" value="NZ_BOMK01000010.1"/>
</dbReference>
<evidence type="ECO:0000313" key="3">
    <source>
        <dbReference type="Proteomes" id="UP000578112"/>
    </source>
</evidence>
<accession>A0A7W7HYT1</accession>
<evidence type="ECO:0000313" key="2">
    <source>
        <dbReference type="EMBL" id="MBB4763273.1"/>
    </source>
</evidence>
<protein>
    <recommendedName>
        <fullName evidence="1">Mycothiol-dependent maleylpyruvate isomerase metal-binding domain-containing protein</fullName>
    </recommendedName>
</protein>
<dbReference type="InterPro" id="IPR034660">
    <property type="entry name" value="DinB/YfiT-like"/>
</dbReference>
<organism evidence="2 3">
    <name type="scientific">Actinoplanes digitatis</name>
    <dbReference type="NCBI Taxonomy" id="1868"/>
    <lineage>
        <taxon>Bacteria</taxon>
        <taxon>Bacillati</taxon>
        <taxon>Actinomycetota</taxon>
        <taxon>Actinomycetes</taxon>
        <taxon>Micromonosporales</taxon>
        <taxon>Micromonosporaceae</taxon>
        <taxon>Actinoplanes</taxon>
    </lineage>
</organism>
<sequence length="208" mass="22000">MIRNAYLESARTAVTLLRHPALTERWSAPSALADFSTGGLARHLADQLTRTVTFLAAAPGGSAISIMEHFTGNSWVASGVDGAGNVRIRGRCEQAAALITADGLAAEAGAALDLLETVVPGQPDDRIVDLDDWGLLVDDFLLTRVIELVVHVDDLAVSLDQPTPAMPGEATEAAIRLLGRLAAWRHGPLPVLRALTRQERAPASIAAF</sequence>
<dbReference type="Pfam" id="PF11716">
    <property type="entry name" value="MDMPI_N"/>
    <property type="match status" value="1"/>
</dbReference>
<feature type="domain" description="Mycothiol-dependent maleylpyruvate isomerase metal-binding" evidence="1">
    <location>
        <begin position="10"/>
        <end position="156"/>
    </location>
</feature>
<dbReference type="GO" id="GO:0046872">
    <property type="term" value="F:metal ion binding"/>
    <property type="evidence" value="ECO:0007669"/>
    <property type="project" value="InterPro"/>
</dbReference>
<gene>
    <name evidence="2" type="ORF">BJ971_003829</name>
</gene>
<proteinExistence type="predicted"/>
<dbReference type="EMBL" id="JACHNH010000001">
    <property type="protein sequence ID" value="MBB4763273.1"/>
    <property type="molecule type" value="Genomic_DNA"/>
</dbReference>
<dbReference type="AlphaFoldDB" id="A0A7W7HYT1"/>
<dbReference type="InterPro" id="IPR024344">
    <property type="entry name" value="MDMPI_metal-binding"/>
</dbReference>
<dbReference type="Gene3D" id="1.20.120.450">
    <property type="entry name" value="dinb family like domain"/>
    <property type="match status" value="1"/>
</dbReference>
<name>A0A7W7HYT1_9ACTN</name>
<dbReference type="SUPFAM" id="SSF109854">
    <property type="entry name" value="DinB/YfiT-like putative metalloenzymes"/>
    <property type="match status" value="1"/>
</dbReference>
<reference evidence="2 3" key="1">
    <citation type="submission" date="2020-08" db="EMBL/GenBank/DDBJ databases">
        <title>Sequencing the genomes of 1000 actinobacteria strains.</title>
        <authorList>
            <person name="Klenk H.-P."/>
        </authorList>
    </citation>
    <scope>NUCLEOTIDE SEQUENCE [LARGE SCALE GENOMIC DNA]</scope>
    <source>
        <strain evidence="2 3">DSM 43149</strain>
    </source>
</reference>
<comment type="caution">
    <text evidence="2">The sequence shown here is derived from an EMBL/GenBank/DDBJ whole genome shotgun (WGS) entry which is preliminary data.</text>
</comment>
<evidence type="ECO:0000259" key="1">
    <source>
        <dbReference type="Pfam" id="PF11716"/>
    </source>
</evidence>
<dbReference type="Proteomes" id="UP000578112">
    <property type="component" value="Unassembled WGS sequence"/>
</dbReference>